<dbReference type="AlphaFoldDB" id="A0A0H3D175"/>
<dbReference type="KEGG" id="amd:AMED_2135"/>
<dbReference type="OrthoDB" id="8252273at2"/>
<accession>A0A0H3D175</accession>
<sequence length="126" mass="14206">MTPEVTQAIEEIRAGFPEADVEVTEEADGGAVVFVSPVDPGPQYQQRETWIGFRITFQYPYSDVYPHFVRPDLTRVDGAALGEGTTPTPFEERPAIQISRRSNKLNPETDTALLKLQKVLTWLRSR</sequence>
<reference evidence="1 2" key="1">
    <citation type="journal article" date="2010" name="Cell Res.">
        <title>Complete genome sequence of the rifamycin SV-producing Amycolatopsis mediterranei U32 revealed its genetic characteristics in phylogeny and metabolism.</title>
        <authorList>
            <person name="Zhao W."/>
            <person name="Zhong Y."/>
            <person name="Yuan H."/>
            <person name="Wang J."/>
            <person name="Zheng H."/>
            <person name="Wang Y."/>
            <person name="Cen X."/>
            <person name="Xu F."/>
            <person name="Bai J."/>
            <person name="Han X."/>
            <person name="Lu G."/>
            <person name="Zhu Y."/>
            <person name="Shao Z."/>
            <person name="Yan H."/>
            <person name="Li C."/>
            <person name="Peng N."/>
            <person name="Zhang Z."/>
            <person name="Zhang Y."/>
            <person name="Lin W."/>
            <person name="Fan Y."/>
            <person name="Qin Z."/>
            <person name="Hu Y."/>
            <person name="Zhu B."/>
            <person name="Wang S."/>
            <person name="Ding X."/>
            <person name="Zhao G.P."/>
        </authorList>
    </citation>
    <scope>NUCLEOTIDE SEQUENCE [LARGE SCALE GENOMIC DNA]</scope>
    <source>
        <strain evidence="2">U-32</strain>
    </source>
</reference>
<organism evidence="1 2">
    <name type="scientific">Amycolatopsis mediterranei (strain U-32)</name>
    <dbReference type="NCBI Taxonomy" id="749927"/>
    <lineage>
        <taxon>Bacteria</taxon>
        <taxon>Bacillati</taxon>
        <taxon>Actinomycetota</taxon>
        <taxon>Actinomycetes</taxon>
        <taxon>Pseudonocardiales</taxon>
        <taxon>Pseudonocardiaceae</taxon>
        <taxon>Amycolatopsis</taxon>
    </lineage>
</organism>
<dbReference type="GeneID" id="92869922"/>
<dbReference type="HOGENOM" id="CLU_2069979_0_0_11"/>
<dbReference type="RefSeq" id="WP_013224019.1">
    <property type="nucleotide sequence ID" value="NC_014318.1"/>
</dbReference>
<dbReference type="EMBL" id="CP002000">
    <property type="protein sequence ID" value="ADJ43939.1"/>
    <property type="molecule type" value="Genomic_DNA"/>
</dbReference>
<proteinExistence type="predicted"/>
<dbReference type="PATRIC" id="fig|749927.5.peg.2206"/>
<evidence type="ECO:0000313" key="1">
    <source>
        <dbReference type="EMBL" id="ADJ43939.1"/>
    </source>
</evidence>
<evidence type="ECO:0000313" key="2">
    <source>
        <dbReference type="Proteomes" id="UP000000328"/>
    </source>
</evidence>
<protein>
    <submittedName>
        <fullName evidence="1">Uncharacterized protein</fullName>
    </submittedName>
</protein>
<gene>
    <name evidence="1" type="ordered locus">AMED_2135</name>
</gene>
<name>A0A0H3D175_AMYMU</name>
<dbReference type="eggNOG" id="ENOG5032XCA">
    <property type="taxonomic scope" value="Bacteria"/>
</dbReference>
<dbReference type="Proteomes" id="UP000000328">
    <property type="component" value="Chromosome"/>
</dbReference>